<dbReference type="Pfam" id="PF03480">
    <property type="entry name" value="DctP"/>
    <property type="match status" value="1"/>
</dbReference>
<evidence type="ECO:0000313" key="4">
    <source>
        <dbReference type="Proteomes" id="UP001060414"/>
    </source>
</evidence>
<evidence type="ECO:0000313" key="3">
    <source>
        <dbReference type="EMBL" id="UWZ79442.1"/>
    </source>
</evidence>
<dbReference type="Gene3D" id="3.40.190.170">
    <property type="entry name" value="Bacterial extracellular solute-binding protein, family 7"/>
    <property type="match status" value="1"/>
</dbReference>
<reference evidence="3" key="1">
    <citation type="journal article" date="2022" name="Environ. Microbiol.">
        <title>Geoalkalibacter halelectricus SAP #1 sp. nov. possessing extracellular electron transfer and mineral#reducing capabilities from a haloalkaline environment.</title>
        <authorList>
            <person name="Yadav S."/>
            <person name="Singh R."/>
            <person name="Sundharam S.S."/>
            <person name="Chaudhary S."/>
            <person name="Krishnamurthi S."/>
            <person name="Patil S.A."/>
        </authorList>
    </citation>
    <scope>NUCLEOTIDE SEQUENCE</scope>
    <source>
        <strain evidence="3">SAP-1</strain>
    </source>
</reference>
<dbReference type="InterPro" id="IPR018389">
    <property type="entry name" value="DctP_fam"/>
</dbReference>
<accession>A0ABY5ZJX1</accession>
<evidence type="ECO:0000256" key="1">
    <source>
        <dbReference type="ARBA" id="ARBA00022729"/>
    </source>
</evidence>
<dbReference type="EMBL" id="CP092109">
    <property type="protein sequence ID" value="UWZ79442.1"/>
    <property type="molecule type" value="Genomic_DNA"/>
</dbReference>
<dbReference type="InterPro" id="IPR038404">
    <property type="entry name" value="TRAP_DctP_sf"/>
</dbReference>
<gene>
    <name evidence="3" type="primary">dctP</name>
    <name evidence="3" type="ORF">L9S41_17425</name>
</gene>
<keyword evidence="1 2" id="KW-0732">Signal</keyword>
<dbReference type="NCBIfam" id="NF037995">
    <property type="entry name" value="TRAP_S1"/>
    <property type="match status" value="1"/>
</dbReference>
<sequence length="327" mass="36234">MKKGVFRGFLVALLMGLFLSSSVHAAQFRMLSAWAPNYVFNVGVLTSFEKNLAELSGGKMRFNVLGPDVVPTFEQLQPVQAGIFDMAYTYSAYHSGTTPIAIGMDATTADPVKRREAGLFDFVDKEYNKIGIKLVSFPPLTPYHFVTRNALNGRQPSLQGMKLRSIPSLQSLILNLGGSPVTMAGGEIYTSLQRGVIDGAPWTQVGVKDFKLNEVANYMVRPEFGYVSTMILMNLRKYNSLTPEQRAWIDEAGRKTELDSLAFFQELIAEEVAELKSMGMKITEMHPNDAAMVEKYWNDGLWEMAKASTGAAGKKFHELALETGMTK</sequence>
<dbReference type="PANTHER" id="PTHR33376">
    <property type="match status" value="1"/>
</dbReference>
<proteinExistence type="predicted"/>
<keyword evidence="4" id="KW-1185">Reference proteome</keyword>
<feature type="chain" id="PRO_5046840423" evidence="2">
    <location>
        <begin position="26"/>
        <end position="327"/>
    </location>
</feature>
<dbReference type="PANTHER" id="PTHR33376:SF5">
    <property type="entry name" value="EXTRACYTOPLASMIC SOLUTE RECEPTOR PROTEIN"/>
    <property type="match status" value="1"/>
</dbReference>
<name>A0ABY5ZJX1_9BACT</name>
<dbReference type="Proteomes" id="UP001060414">
    <property type="component" value="Chromosome"/>
</dbReference>
<evidence type="ECO:0000256" key="2">
    <source>
        <dbReference type="SAM" id="SignalP"/>
    </source>
</evidence>
<protein>
    <submittedName>
        <fullName evidence="3">TRAP transporter substrate-binding protein DctP</fullName>
    </submittedName>
</protein>
<feature type="signal peptide" evidence="2">
    <location>
        <begin position="1"/>
        <end position="25"/>
    </location>
</feature>
<organism evidence="3 4">
    <name type="scientific">Geoalkalibacter halelectricus</name>
    <dbReference type="NCBI Taxonomy" id="2847045"/>
    <lineage>
        <taxon>Bacteria</taxon>
        <taxon>Pseudomonadati</taxon>
        <taxon>Thermodesulfobacteriota</taxon>
        <taxon>Desulfuromonadia</taxon>
        <taxon>Desulfuromonadales</taxon>
        <taxon>Geoalkalibacteraceae</taxon>
        <taxon>Geoalkalibacter</taxon>
    </lineage>
</organism>
<dbReference type="RefSeq" id="WP_260747794.1">
    <property type="nucleotide sequence ID" value="NZ_CP092109.1"/>
</dbReference>